<dbReference type="AlphaFoldDB" id="A0A068PRS4"/>
<keyword evidence="1" id="KW-1133">Transmembrane helix</keyword>
<gene>
    <name evidence="2" type="primary">nad4L</name>
</gene>
<dbReference type="Pfam" id="PF06235">
    <property type="entry name" value="NAD4L"/>
    <property type="match status" value="1"/>
</dbReference>
<protein>
    <submittedName>
        <fullName evidence="2">NADH dehydrogenase subunit 4L</fullName>
    </submittedName>
</protein>
<proteinExistence type="predicted"/>
<feature type="transmembrane region" description="Helical" evidence="1">
    <location>
        <begin position="52"/>
        <end position="75"/>
    </location>
</feature>
<reference evidence="2" key="1">
    <citation type="journal article" date="2014" name="Int. J. Parasitol.">
        <title>Phylogenetic characterisation of Taenia tapeworms in spotted hyenas and reconsideration of the "Out of Africa" hypothesis of Taenia in humans.</title>
        <authorList>
            <person name="Terefe Y."/>
            <person name="Hailemariam Z."/>
            <person name="Menkir S."/>
            <person name="Nakao M."/>
            <person name="Lavikainen A."/>
            <person name="Haukisalmi V."/>
            <person name="Iwaki T."/>
            <person name="Okamoto M."/>
            <person name="Ito A."/>
        </authorList>
    </citation>
    <scope>NUCLEOTIDE SEQUENCE</scope>
    <source>
        <strain evidence="2">Tre152</strain>
    </source>
</reference>
<geneLocation type="mitochondrion" evidence="2"/>
<name>A0A068PRS4_9CEST</name>
<evidence type="ECO:0000313" key="2">
    <source>
        <dbReference type="EMBL" id="BAP10780.1"/>
    </source>
</evidence>
<sequence>MITLFLTLGFVILVSFFLSITRFLNSLIILENFNVLVLMMCLLFSSNDSHMIFMALMVISTIEIVVGLVLLTRVWECSSSLELVGF</sequence>
<keyword evidence="1" id="KW-0472">Membrane</keyword>
<organism evidence="2">
    <name type="scientific">Taenia regis</name>
    <dbReference type="NCBI Taxonomy" id="432622"/>
    <lineage>
        <taxon>Eukaryota</taxon>
        <taxon>Metazoa</taxon>
        <taxon>Spiralia</taxon>
        <taxon>Lophotrochozoa</taxon>
        <taxon>Platyhelminthes</taxon>
        <taxon>Cestoda</taxon>
        <taxon>Eucestoda</taxon>
        <taxon>Cyclophyllidea</taxon>
        <taxon>Taeniidae</taxon>
        <taxon>Taenia</taxon>
    </lineage>
</organism>
<keyword evidence="1" id="KW-0812">Transmembrane</keyword>
<accession>A0A068PRS4</accession>
<evidence type="ECO:0000256" key="1">
    <source>
        <dbReference type="SAM" id="Phobius"/>
    </source>
</evidence>
<dbReference type="EMBL" id="AB905198">
    <property type="protein sequence ID" value="BAP10780.1"/>
    <property type="molecule type" value="Genomic_DNA"/>
</dbReference>
<keyword evidence="2" id="KW-0496">Mitochondrion</keyword>
<dbReference type="InterPro" id="IPR009356">
    <property type="entry name" value="NAD_DH_su4L"/>
</dbReference>